<organism evidence="2 3">
    <name type="scientific">Neoroseomonas soli</name>
    <dbReference type="NCBI Taxonomy" id="1081025"/>
    <lineage>
        <taxon>Bacteria</taxon>
        <taxon>Pseudomonadati</taxon>
        <taxon>Pseudomonadota</taxon>
        <taxon>Alphaproteobacteria</taxon>
        <taxon>Acetobacterales</taxon>
        <taxon>Acetobacteraceae</taxon>
        <taxon>Neoroseomonas</taxon>
    </lineage>
</organism>
<reference evidence="2" key="2">
    <citation type="journal article" date="2021" name="Syst. Appl. Microbiol.">
        <title>Roseomonas hellenica sp. nov., isolated from roots of wild-growing Alkanna tinctoria.</title>
        <authorList>
            <person name="Rat A."/>
            <person name="Naranjo H.D."/>
            <person name="Lebbe L."/>
            <person name="Cnockaert M."/>
            <person name="Krigas N."/>
            <person name="Grigoriadou K."/>
            <person name="Maloupa E."/>
            <person name="Willems A."/>
        </authorList>
    </citation>
    <scope>NUCLEOTIDE SEQUENCE</scope>
    <source>
        <strain evidence="2">LMG 31231</strain>
    </source>
</reference>
<name>A0A9X9WSC1_9PROT</name>
<feature type="compositionally biased region" description="Basic residues" evidence="1">
    <location>
        <begin position="26"/>
        <end position="40"/>
    </location>
</feature>
<evidence type="ECO:0000256" key="1">
    <source>
        <dbReference type="SAM" id="MobiDB-lite"/>
    </source>
</evidence>
<proteinExistence type="predicted"/>
<dbReference type="Proteomes" id="UP001138751">
    <property type="component" value="Unassembled WGS sequence"/>
</dbReference>
<keyword evidence="3" id="KW-1185">Reference proteome</keyword>
<dbReference type="EMBL" id="JAAEDM010000004">
    <property type="protein sequence ID" value="MBR0670050.1"/>
    <property type="molecule type" value="Genomic_DNA"/>
</dbReference>
<sequence length="97" mass="11030">MDDDTEQEADGVGQQMVLPADDLPTRRSRTDRRHHRRPFGIRQVRRVTQAAAIRRASTFRRPFHPPAPRNDPAGKRITGDSIGSIAFRVSLRDGRCQ</sequence>
<dbReference type="AlphaFoldDB" id="A0A9X9WSC1"/>
<comment type="caution">
    <text evidence="2">The sequence shown here is derived from an EMBL/GenBank/DDBJ whole genome shotgun (WGS) entry which is preliminary data.</text>
</comment>
<evidence type="ECO:0000313" key="3">
    <source>
        <dbReference type="Proteomes" id="UP001138751"/>
    </source>
</evidence>
<accession>A0A9X9WSC1</accession>
<protein>
    <submittedName>
        <fullName evidence="2">Uncharacterized protein</fullName>
    </submittedName>
</protein>
<gene>
    <name evidence="2" type="ORF">GXW76_02590</name>
</gene>
<feature type="region of interest" description="Disordered" evidence="1">
    <location>
        <begin position="56"/>
        <end position="79"/>
    </location>
</feature>
<evidence type="ECO:0000313" key="2">
    <source>
        <dbReference type="EMBL" id="MBR0670050.1"/>
    </source>
</evidence>
<feature type="region of interest" description="Disordered" evidence="1">
    <location>
        <begin position="1"/>
        <end position="40"/>
    </location>
</feature>
<reference evidence="2" key="1">
    <citation type="submission" date="2020-01" db="EMBL/GenBank/DDBJ databases">
        <authorList>
            <person name="Rat A."/>
        </authorList>
    </citation>
    <scope>NUCLEOTIDE SEQUENCE</scope>
    <source>
        <strain evidence="2">LMG 31231</strain>
    </source>
</reference>